<feature type="compositionally biased region" description="Pro residues" evidence="1">
    <location>
        <begin position="63"/>
        <end position="74"/>
    </location>
</feature>
<dbReference type="EMBL" id="JANPWB010000013">
    <property type="protein sequence ID" value="KAJ1109468.1"/>
    <property type="molecule type" value="Genomic_DNA"/>
</dbReference>
<comment type="caution">
    <text evidence="2">The sequence shown here is derived from an EMBL/GenBank/DDBJ whole genome shotgun (WGS) entry which is preliminary data.</text>
</comment>
<evidence type="ECO:0000256" key="1">
    <source>
        <dbReference type="SAM" id="MobiDB-lite"/>
    </source>
</evidence>
<evidence type="ECO:0000313" key="2">
    <source>
        <dbReference type="EMBL" id="KAJ1109468.1"/>
    </source>
</evidence>
<proteinExistence type="predicted"/>
<protein>
    <submittedName>
        <fullName evidence="2">Uncharacterized protein</fullName>
    </submittedName>
</protein>
<name>A0AAV7N8G4_PLEWA</name>
<dbReference type="Proteomes" id="UP001066276">
    <property type="component" value="Chromosome 9"/>
</dbReference>
<feature type="compositionally biased region" description="Low complexity" evidence="1">
    <location>
        <begin position="75"/>
        <end position="85"/>
    </location>
</feature>
<gene>
    <name evidence="2" type="ORF">NDU88_006828</name>
</gene>
<evidence type="ECO:0000313" key="3">
    <source>
        <dbReference type="Proteomes" id="UP001066276"/>
    </source>
</evidence>
<dbReference type="AlphaFoldDB" id="A0AAV7N8G4"/>
<organism evidence="2 3">
    <name type="scientific">Pleurodeles waltl</name>
    <name type="common">Iberian ribbed newt</name>
    <dbReference type="NCBI Taxonomy" id="8319"/>
    <lineage>
        <taxon>Eukaryota</taxon>
        <taxon>Metazoa</taxon>
        <taxon>Chordata</taxon>
        <taxon>Craniata</taxon>
        <taxon>Vertebrata</taxon>
        <taxon>Euteleostomi</taxon>
        <taxon>Amphibia</taxon>
        <taxon>Batrachia</taxon>
        <taxon>Caudata</taxon>
        <taxon>Salamandroidea</taxon>
        <taxon>Salamandridae</taxon>
        <taxon>Pleurodelinae</taxon>
        <taxon>Pleurodeles</taxon>
    </lineage>
</organism>
<accession>A0AAV7N8G4</accession>
<feature type="region of interest" description="Disordered" evidence="1">
    <location>
        <begin position="55"/>
        <end position="120"/>
    </location>
</feature>
<feature type="region of interest" description="Disordered" evidence="1">
    <location>
        <begin position="1"/>
        <end position="22"/>
    </location>
</feature>
<reference evidence="2" key="1">
    <citation type="journal article" date="2022" name="bioRxiv">
        <title>Sequencing and chromosome-scale assembly of the giantPleurodeles waltlgenome.</title>
        <authorList>
            <person name="Brown T."/>
            <person name="Elewa A."/>
            <person name="Iarovenko S."/>
            <person name="Subramanian E."/>
            <person name="Araus A.J."/>
            <person name="Petzold A."/>
            <person name="Susuki M."/>
            <person name="Suzuki K.-i.T."/>
            <person name="Hayashi T."/>
            <person name="Toyoda A."/>
            <person name="Oliveira C."/>
            <person name="Osipova E."/>
            <person name="Leigh N.D."/>
            <person name="Simon A."/>
            <person name="Yun M.H."/>
        </authorList>
    </citation>
    <scope>NUCLEOTIDE SEQUENCE</scope>
    <source>
        <strain evidence="2">20211129_DDA</strain>
        <tissue evidence="2">Liver</tissue>
    </source>
</reference>
<keyword evidence="3" id="KW-1185">Reference proteome</keyword>
<sequence length="120" mass="12280">MLQPLISNWASPGRASPHVEGDALPMLTSPLSRLGVVLSPPPLICVSGVGVLLSPVPGSRAVSPPPRGSSPSPAPAGSRLSSAGPQGRVSPRGPHAEPRRAPPPLHWQSRRVSPLPGIRG</sequence>
<feature type="compositionally biased region" description="Polar residues" evidence="1">
    <location>
        <begin position="1"/>
        <end position="10"/>
    </location>
</feature>